<evidence type="ECO:0000313" key="7">
    <source>
        <dbReference type="Proteomes" id="UP000260862"/>
    </source>
</evidence>
<dbReference type="SUPFAM" id="SSF103088">
    <property type="entry name" value="OmpA-like"/>
    <property type="match status" value="1"/>
</dbReference>
<dbReference type="Pfam" id="PF00691">
    <property type="entry name" value="OmpA"/>
    <property type="match status" value="1"/>
</dbReference>
<keyword evidence="4" id="KW-0966">Cell projection</keyword>
<organism evidence="4 7">
    <name type="scientific">Phocaeicola plebeius</name>
    <dbReference type="NCBI Taxonomy" id="310297"/>
    <lineage>
        <taxon>Bacteria</taxon>
        <taxon>Pseudomonadati</taxon>
        <taxon>Bacteroidota</taxon>
        <taxon>Bacteroidia</taxon>
        <taxon>Bacteroidales</taxon>
        <taxon>Bacteroidaceae</taxon>
        <taxon>Phocaeicola</taxon>
    </lineage>
</organism>
<sequence>MKKIGLIILGGALIMSSTSCVTKKKFLLAENGRIEALSRGDKLQGQLNECHNEMDKMRGQIDRLQQDTNRQGNSIRHYQQLLSSNMNEQEKLNALLGEKLKELDEREKTIQELQGMIDQQNATVQSLLNSVKDALLGFSSDELTVREQNGKVYVAMSDKLLFQSGSAKLDKRGEEALGKLAEVLNKQTEIDVCIEGHTDNKPIHTAQFKDNWDLSVIRATSVARILIEKYKVNPLQIQPSGRGEYMPVADNETAEGRAKNRRTEIIMSPKLDKLFQMLKK</sequence>
<keyword evidence="2" id="KW-0175">Coiled coil</keyword>
<evidence type="ECO:0000313" key="5">
    <source>
        <dbReference type="EMBL" id="RGS08627.1"/>
    </source>
</evidence>
<evidence type="ECO:0000256" key="2">
    <source>
        <dbReference type="SAM" id="Coils"/>
    </source>
</evidence>
<keyword evidence="1" id="KW-0472">Membrane</keyword>
<dbReference type="RefSeq" id="WP_117673383.1">
    <property type="nucleotide sequence ID" value="NZ_CABOGR010000021.1"/>
</dbReference>
<evidence type="ECO:0000259" key="3">
    <source>
        <dbReference type="PROSITE" id="PS51123"/>
    </source>
</evidence>
<dbReference type="CDD" id="cd07185">
    <property type="entry name" value="OmpA_C-like"/>
    <property type="match status" value="1"/>
</dbReference>
<dbReference type="PANTHER" id="PTHR30329">
    <property type="entry name" value="STATOR ELEMENT OF FLAGELLAR MOTOR COMPLEX"/>
    <property type="match status" value="1"/>
</dbReference>
<dbReference type="InterPro" id="IPR036737">
    <property type="entry name" value="OmpA-like_sf"/>
</dbReference>
<dbReference type="Proteomes" id="UP000285750">
    <property type="component" value="Unassembled WGS sequence"/>
</dbReference>
<dbReference type="EMBL" id="QRUY01000009">
    <property type="protein sequence ID" value="RGS08627.1"/>
    <property type="molecule type" value="Genomic_DNA"/>
</dbReference>
<keyword evidence="4" id="KW-0282">Flagellum</keyword>
<feature type="coiled-coil region" evidence="2">
    <location>
        <begin position="47"/>
        <end position="130"/>
    </location>
</feature>
<dbReference type="GO" id="GO:0016020">
    <property type="term" value="C:membrane"/>
    <property type="evidence" value="ECO:0007669"/>
    <property type="project" value="UniProtKB-UniRule"/>
</dbReference>
<gene>
    <name evidence="6" type="ORF">DW653_11190</name>
    <name evidence="5" type="ORF">DWY14_05475</name>
    <name evidence="4" type="ORF">DXD04_11550</name>
</gene>
<dbReference type="Proteomes" id="UP000283485">
    <property type="component" value="Unassembled WGS sequence"/>
</dbReference>
<dbReference type="PROSITE" id="PS51257">
    <property type="entry name" value="PROKAR_LIPOPROTEIN"/>
    <property type="match status" value="1"/>
</dbReference>
<dbReference type="PANTHER" id="PTHR30329:SF21">
    <property type="entry name" value="LIPOPROTEIN YIAD-RELATED"/>
    <property type="match status" value="1"/>
</dbReference>
<name>A0A3E4MW41_9BACT</name>
<evidence type="ECO:0000256" key="1">
    <source>
        <dbReference type="PROSITE-ProRule" id="PRU00473"/>
    </source>
</evidence>
<keyword evidence="7" id="KW-1185">Reference proteome</keyword>
<dbReference type="PROSITE" id="PS51123">
    <property type="entry name" value="OMPA_2"/>
    <property type="match status" value="1"/>
</dbReference>
<protein>
    <submittedName>
        <fullName evidence="4">Flagellar motor protein MotB</fullName>
    </submittedName>
</protein>
<evidence type="ECO:0000313" key="4">
    <source>
        <dbReference type="EMBL" id="RGK53969.1"/>
    </source>
</evidence>
<evidence type="ECO:0000313" key="9">
    <source>
        <dbReference type="Proteomes" id="UP000285750"/>
    </source>
</evidence>
<dbReference type="AlphaFoldDB" id="A0A3E4MW41"/>
<evidence type="ECO:0000313" key="8">
    <source>
        <dbReference type="Proteomes" id="UP000283485"/>
    </source>
</evidence>
<keyword evidence="4" id="KW-0969">Cilium</keyword>
<dbReference type="Proteomes" id="UP000260862">
    <property type="component" value="Unassembled WGS sequence"/>
</dbReference>
<dbReference type="InterPro" id="IPR006665">
    <property type="entry name" value="OmpA-like"/>
</dbReference>
<proteinExistence type="predicted"/>
<accession>A0A3E4MW41</accession>
<reference evidence="7 8" key="1">
    <citation type="submission" date="2018-08" db="EMBL/GenBank/DDBJ databases">
        <title>A genome reference for cultivated species of the human gut microbiota.</title>
        <authorList>
            <person name="Zou Y."/>
            <person name="Xue W."/>
            <person name="Luo G."/>
        </authorList>
    </citation>
    <scope>NUCLEOTIDE SEQUENCE [LARGE SCALE GENOMIC DNA]</scope>
    <source>
        <strain evidence="5 9">AF24-16AC</strain>
        <strain evidence="6 8">AM23-23</strain>
        <strain evidence="4 7">TF10-3AC</strain>
    </source>
</reference>
<dbReference type="EMBL" id="QRHQ01000022">
    <property type="protein sequence ID" value="RHF89063.1"/>
    <property type="molecule type" value="Genomic_DNA"/>
</dbReference>
<dbReference type="InterPro" id="IPR050330">
    <property type="entry name" value="Bact_OuterMem_StrucFunc"/>
</dbReference>
<dbReference type="EMBL" id="QSQT01000021">
    <property type="protein sequence ID" value="RGK53969.1"/>
    <property type="molecule type" value="Genomic_DNA"/>
</dbReference>
<comment type="caution">
    <text evidence="4">The sequence shown here is derived from an EMBL/GenBank/DDBJ whole genome shotgun (WGS) entry which is preliminary data.</text>
</comment>
<dbReference type="Gene3D" id="3.30.1330.60">
    <property type="entry name" value="OmpA-like domain"/>
    <property type="match status" value="1"/>
</dbReference>
<feature type="domain" description="OmpA-like" evidence="3">
    <location>
        <begin position="149"/>
        <end position="271"/>
    </location>
</feature>
<evidence type="ECO:0000313" key="6">
    <source>
        <dbReference type="EMBL" id="RHF89063.1"/>
    </source>
</evidence>